<protein>
    <submittedName>
        <fullName evidence="1">Uncharacterized protein</fullName>
    </submittedName>
</protein>
<reference evidence="1 2" key="1">
    <citation type="submission" date="2016-12" db="EMBL/GenBank/DDBJ databases">
        <authorList>
            <person name="Song W.-J."/>
            <person name="Kurnit D.M."/>
        </authorList>
    </citation>
    <scope>NUCLEOTIDE SEQUENCE [LARGE SCALE GENOMIC DNA]</scope>
    <source>
        <strain evidence="1 2">175</strain>
    </source>
</reference>
<accession>A0A1Y6CZP7</accession>
<evidence type="ECO:0000313" key="1">
    <source>
        <dbReference type="EMBL" id="SMF96158.1"/>
    </source>
</evidence>
<dbReference type="AlphaFoldDB" id="A0A1Y6CZP7"/>
<evidence type="ECO:0000313" key="2">
    <source>
        <dbReference type="Proteomes" id="UP000192923"/>
    </source>
</evidence>
<dbReference type="Proteomes" id="UP000192923">
    <property type="component" value="Unassembled WGS sequence"/>
</dbReference>
<keyword evidence="2" id="KW-1185">Reference proteome</keyword>
<dbReference type="EMBL" id="FXAM01000001">
    <property type="protein sequence ID" value="SMF96158.1"/>
    <property type="molecule type" value="Genomic_DNA"/>
</dbReference>
<dbReference type="RefSeq" id="WP_085214983.1">
    <property type="nucleotide sequence ID" value="NZ_FXAM01000001.1"/>
</dbReference>
<gene>
    <name evidence="1" type="ORF">SAMN02949497_3543</name>
</gene>
<sequence>MPPESLIPLILQDIAVDTALNVDEPLRTPAEAWAVIQERLDIFWTAVKNPRPGPTAYRHLVGVGVACAESAMDLYGWGALPDAAQTALSQIASRPAPKVASLHDGYGRLAVMQTDLQDRIGMAMRESDKEGFRVALRSLLAGVIVVAADLDLRAEEFPATGDGPAVAQAA</sequence>
<name>A0A1Y6CZP7_9GAMM</name>
<organism evidence="1 2">
    <name type="scientific">Methylomagnum ishizawai</name>
    <dbReference type="NCBI Taxonomy" id="1760988"/>
    <lineage>
        <taxon>Bacteria</taxon>
        <taxon>Pseudomonadati</taxon>
        <taxon>Pseudomonadota</taxon>
        <taxon>Gammaproteobacteria</taxon>
        <taxon>Methylococcales</taxon>
        <taxon>Methylococcaceae</taxon>
        <taxon>Methylomagnum</taxon>
    </lineage>
</organism>
<proteinExistence type="predicted"/>
<dbReference type="STRING" id="1760988.SAMN02949497_3543"/>